<dbReference type="InterPro" id="IPR046833">
    <property type="entry name" value="ABC_N"/>
</dbReference>
<dbReference type="PANTHER" id="PTHR38149">
    <property type="entry name" value="ATPASE"/>
    <property type="match status" value="1"/>
</dbReference>
<dbReference type="PANTHER" id="PTHR38149:SF1">
    <property type="entry name" value="ATPASE"/>
    <property type="match status" value="1"/>
</dbReference>
<organism evidence="5 6">
    <name type="scientific">Trametes pubescens</name>
    <name type="common">White-rot fungus</name>
    <dbReference type="NCBI Taxonomy" id="154538"/>
    <lineage>
        <taxon>Eukaryota</taxon>
        <taxon>Fungi</taxon>
        <taxon>Dikarya</taxon>
        <taxon>Basidiomycota</taxon>
        <taxon>Agaricomycotina</taxon>
        <taxon>Agaricomycetes</taxon>
        <taxon>Polyporales</taxon>
        <taxon>Polyporaceae</taxon>
        <taxon>Trametes</taxon>
    </lineage>
</organism>
<dbReference type="InterPro" id="IPR046834">
    <property type="entry name" value="ABC_ATPase_C"/>
</dbReference>
<dbReference type="EMBL" id="MNAD01001415">
    <property type="protein sequence ID" value="OJT05643.1"/>
    <property type="molecule type" value="Genomic_DNA"/>
</dbReference>
<reference evidence="5 6" key="1">
    <citation type="submission" date="2016-10" db="EMBL/GenBank/DDBJ databases">
        <title>Genome sequence of the basidiomycete white-rot fungus Trametes pubescens.</title>
        <authorList>
            <person name="Makela M.R."/>
            <person name="Granchi Z."/>
            <person name="Peng M."/>
            <person name="De Vries R.P."/>
            <person name="Grigoriev I."/>
            <person name="Riley R."/>
            <person name="Hilden K."/>
        </authorList>
    </citation>
    <scope>NUCLEOTIDE SEQUENCE [LARGE SCALE GENOMIC DNA]</scope>
    <source>
        <strain evidence="5 6">FBCC735</strain>
    </source>
</reference>
<dbReference type="OMA" id="IRDRRMQ"/>
<dbReference type="Proteomes" id="UP000184267">
    <property type="component" value="Unassembled WGS sequence"/>
</dbReference>
<feature type="domain" description="ATPase of the ABC class N-terminal" evidence="3">
    <location>
        <begin position="59"/>
        <end position="231"/>
    </location>
</feature>
<feature type="domain" description="ATPase of the ABC class C-terminal" evidence="2">
    <location>
        <begin position="238"/>
        <end position="535"/>
    </location>
</feature>
<sequence length="695" mass="75271">MSGRGAYYKQLYGGGRGRGGGRGGAGRSSNHLDSDPSAHGSRGTKRPRPDDQQGPRSSEDLLRIARSLGGKNYPAYRDLQGAWDYPTFRLYVDHVQSDPYAPPSKLRVRIPHSVACIPQTLWSNKIRAVALRDYLTRRVCSALDDTVSGRREQQQGGWASEKGGEVKVDRPGQQVLERTSVVLTPDNDEHGAGVELRCCVSLPAQGRTILGDQAVRVFSSVVPALAHNLLYASHDARHFSDFIDSIEDQEDLRRQIAAAGLVAFVPNGATLPRTSGASDKPMTSSKVVAFRSPANLEETFVLPHRGQITGMGIPKGVTMIAGGGFHGKSTLLDALAQGCYNHVPGDTGAGTLTQSTDGREFLVTSVQCVSIQGEDGRAVTNVDISPFITNLPGGTSTTSFSTQDASGSTSMAAGVIEASSRPVSLTQKHAYRTPQAIELGANTLLFDEDSCATNFLIRDRRMQRLITADPITPLVRAMLNDHDCSSILVIGGCGDYCDVADLVLEMRDYRCYDITAAAKQIAQEIPSAVPEHEGEQVTFADAGDLVDMVHPATHFGTVRPRSLQTKSLPSRDTKTTIRKRSAIEIGGETLELSALAQLAHDSQTRAIAAALKHVHHTSTPRTHLHKVLQHLDALLDSTGLDALSEEYRLDGFLARPRPLELGMAINRLVRRDIQYAPMTRVQELMVTFGDSVRSR</sequence>
<dbReference type="Pfam" id="PF20446">
    <property type="entry name" value="ABC_N"/>
    <property type="match status" value="1"/>
</dbReference>
<feature type="compositionally biased region" description="Basic and acidic residues" evidence="1">
    <location>
        <begin position="47"/>
        <end position="58"/>
    </location>
</feature>
<evidence type="ECO:0000313" key="6">
    <source>
        <dbReference type="Proteomes" id="UP000184267"/>
    </source>
</evidence>
<evidence type="ECO:0000259" key="2">
    <source>
        <dbReference type="Pfam" id="PF09818"/>
    </source>
</evidence>
<evidence type="ECO:0000256" key="1">
    <source>
        <dbReference type="SAM" id="MobiDB-lite"/>
    </source>
</evidence>
<protein>
    <submittedName>
        <fullName evidence="5">Uncharacterized protein</fullName>
    </submittedName>
</protein>
<dbReference type="InterPro" id="IPR049069">
    <property type="entry name" value="MRB1590-like_C"/>
</dbReference>
<name>A0A1M2VDM6_TRAPU</name>
<feature type="domain" description="MRB1590-like C-terminal" evidence="4">
    <location>
        <begin position="576"/>
        <end position="669"/>
    </location>
</feature>
<dbReference type="InterPro" id="IPR019195">
    <property type="entry name" value="ABC_ATPase_put"/>
</dbReference>
<evidence type="ECO:0000259" key="3">
    <source>
        <dbReference type="Pfam" id="PF20446"/>
    </source>
</evidence>
<dbReference type="AlphaFoldDB" id="A0A1M2VDM6"/>
<dbReference type="Pfam" id="PF09818">
    <property type="entry name" value="ABC_ATPase"/>
    <property type="match status" value="1"/>
</dbReference>
<evidence type="ECO:0000259" key="4">
    <source>
        <dbReference type="Pfam" id="PF21117"/>
    </source>
</evidence>
<feature type="region of interest" description="Disordered" evidence="1">
    <location>
        <begin position="1"/>
        <end position="58"/>
    </location>
</feature>
<feature type="compositionally biased region" description="Gly residues" evidence="1">
    <location>
        <begin position="12"/>
        <end position="26"/>
    </location>
</feature>
<proteinExistence type="predicted"/>
<keyword evidence="6" id="KW-1185">Reference proteome</keyword>
<evidence type="ECO:0000313" key="5">
    <source>
        <dbReference type="EMBL" id="OJT05643.1"/>
    </source>
</evidence>
<accession>A0A1M2VDM6</accession>
<dbReference type="OrthoDB" id="189459at2759"/>
<gene>
    <name evidence="5" type="ORF">TRAPUB_3566</name>
</gene>
<comment type="caution">
    <text evidence="5">The sequence shown here is derived from an EMBL/GenBank/DDBJ whole genome shotgun (WGS) entry which is preliminary data.</text>
</comment>
<dbReference type="Pfam" id="PF21117">
    <property type="entry name" value="MRB1590_C"/>
    <property type="match status" value="1"/>
</dbReference>
<dbReference type="STRING" id="154538.A0A1M2VDM6"/>